<evidence type="ECO:0000256" key="6">
    <source>
        <dbReference type="ARBA" id="ARBA00034056"/>
    </source>
</evidence>
<keyword evidence="3" id="KW-0413">Isomerase</keyword>
<evidence type="ECO:0000313" key="10">
    <source>
        <dbReference type="Proteomes" id="UP001633002"/>
    </source>
</evidence>
<dbReference type="InterPro" id="IPR016087">
    <property type="entry name" value="Chalcone_isomerase"/>
</dbReference>
<protein>
    <recommendedName>
        <fullName evidence="7">Chalcone-flavonone isomerase family protein</fullName>
    </recommendedName>
</protein>
<evidence type="ECO:0000256" key="2">
    <source>
        <dbReference type="ARBA" id="ARBA00007166"/>
    </source>
</evidence>
<dbReference type="EMBL" id="JBJQOH010000003">
    <property type="protein sequence ID" value="KAL3690871.1"/>
    <property type="molecule type" value="Genomic_DNA"/>
</dbReference>
<organism evidence="9 10">
    <name type="scientific">Riccia sorocarpa</name>
    <dbReference type="NCBI Taxonomy" id="122646"/>
    <lineage>
        <taxon>Eukaryota</taxon>
        <taxon>Viridiplantae</taxon>
        <taxon>Streptophyta</taxon>
        <taxon>Embryophyta</taxon>
        <taxon>Marchantiophyta</taxon>
        <taxon>Marchantiopsida</taxon>
        <taxon>Marchantiidae</taxon>
        <taxon>Marchantiales</taxon>
        <taxon>Ricciaceae</taxon>
        <taxon>Riccia</taxon>
    </lineage>
</organism>
<dbReference type="PANTHER" id="PTHR28039">
    <property type="entry name" value="CHALCONE--FLAVONONE ISOMERASE 1-RELATED"/>
    <property type="match status" value="1"/>
</dbReference>
<proteinExistence type="inferred from homology"/>
<dbReference type="Gene3D" id="1.10.890.20">
    <property type="match status" value="1"/>
</dbReference>
<evidence type="ECO:0000256" key="3">
    <source>
        <dbReference type="ARBA" id="ARBA00023235"/>
    </source>
</evidence>
<dbReference type="PANTHER" id="PTHR28039:SF8">
    <property type="entry name" value="CHALCONE--FLAVANONE ISOMERASE 1-RELATED"/>
    <property type="match status" value="1"/>
</dbReference>
<comment type="function">
    <text evidence="5">Catalyzes the intramolecular cyclization of bicyclic chalcones into tricyclic (S)-flavanones. Responsible for the isomerization of 4,2',4',6'-tetrahydroxychalcone (also termed chalcone) into naringenin.</text>
</comment>
<comment type="caution">
    <text evidence="9">The sequence shown here is derived from an EMBL/GenBank/DDBJ whole genome shotgun (WGS) entry which is preliminary data.</text>
</comment>
<name>A0ABD3HIX9_9MARC</name>
<reference evidence="9 10" key="1">
    <citation type="submission" date="2024-09" db="EMBL/GenBank/DDBJ databases">
        <title>Chromosome-scale assembly of Riccia sorocarpa.</title>
        <authorList>
            <person name="Paukszto L."/>
        </authorList>
    </citation>
    <scope>NUCLEOTIDE SEQUENCE [LARGE SCALE GENOMIC DNA]</scope>
    <source>
        <strain evidence="9">LP-2024</strain>
        <tissue evidence="9">Aerial parts of the thallus</tissue>
    </source>
</reference>
<keyword evidence="10" id="KW-1185">Reference proteome</keyword>
<feature type="domain" description="Chalcone isomerase" evidence="8">
    <location>
        <begin position="30"/>
        <end position="230"/>
    </location>
</feature>
<accession>A0ABD3HIX9</accession>
<gene>
    <name evidence="9" type="ORF">R1sor_004522</name>
</gene>
<dbReference type="InterPro" id="IPR016088">
    <property type="entry name" value="Chalcone_isomerase_3-sand"/>
</dbReference>
<evidence type="ECO:0000259" key="8">
    <source>
        <dbReference type="Pfam" id="PF02431"/>
    </source>
</evidence>
<dbReference type="InterPro" id="IPR044164">
    <property type="entry name" value="CFI"/>
</dbReference>
<comment type="catalytic activity">
    <reaction evidence="6">
        <text>a chalcone = a flavanone.</text>
        <dbReference type="EC" id="5.5.1.6"/>
    </reaction>
</comment>
<dbReference type="Pfam" id="PF02431">
    <property type="entry name" value="Chalcone"/>
    <property type="match status" value="1"/>
</dbReference>
<dbReference type="SUPFAM" id="SSF54626">
    <property type="entry name" value="Chalcone isomerase"/>
    <property type="match status" value="1"/>
</dbReference>
<dbReference type="Gene3D" id="3.50.70.10">
    <property type="match status" value="1"/>
</dbReference>
<dbReference type="Proteomes" id="UP001633002">
    <property type="component" value="Unassembled WGS sequence"/>
</dbReference>
<evidence type="ECO:0000256" key="4">
    <source>
        <dbReference type="ARBA" id="ARBA00023241"/>
    </source>
</evidence>
<dbReference type="GO" id="GO:0009813">
    <property type="term" value="P:flavonoid biosynthetic process"/>
    <property type="evidence" value="ECO:0007669"/>
    <property type="project" value="UniProtKB-KW"/>
</dbReference>
<dbReference type="InterPro" id="IPR036298">
    <property type="entry name" value="Chalcone_isomerase_sf"/>
</dbReference>
<comment type="pathway">
    <text evidence="1">Secondary metabolite biosynthesis; flavonoid biosynthesis.</text>
</comment>
<dbReference type="AlphaFoldDB" id="A0ABD3HIX9"/>
<dbReference type="GO" id="GO:0045430">
    <property type="term" value="F:chalcone isomerase activity"/>
    <property type="evidence" value="ECO:0007669"/>
    <property type="project" value="UniProtKB-EC"/>
</dbReference>
<evidence type="ECO:0000256" key="1">
    <source>
        <dbReference type="ARBA" id="ARBA00004966"/>
    </source>
</evidence>
<comment type="similarity">
    <text evidence="2 7">Belongs to the chalcone isomerase family.</text>
</comment>
<sequence length="234" mass="25074">MGSEVTAEKLESGFAAERAPEEADGGVLAVEGVKLPQALAAPGSEKELTLIGGGVRKVRIPTGLELKVTVLAIYADLEIVSHLDKYRGLSAEQLLSSDEFIYAFLEAPVNIVARVAYLLPLTGADYASKSGDNTEEDLKAMNKWGKAEELALKEYREYFKTKNCPPGSSVYFTTTRSGLEISHSLDSDLPKEPEFVVKSTAFGTALLGTMLSSKGVSPQLRATLGAKMASLLQQ</sequence>
<evidence type="ECO:0000256" key="5">
    <source>
        <dbReference type="ARBA" id="ARBA00025429"/>
    </source>
</evidence>
<keyword evidence="4" id="KW-0284">Flavonoid biosynthesis</keyword>
<evidence type="ECO:0000313" key="9">
    <source>
        <dbReference type="EMBL" id="KAL3690871.1"/>
    </source>
</evidence>
<evidence type="ECO:0000256" key="7">
    <source>
        <dbReference type="RuleBase" id="RU361158"/>
    </source>
</evidence>
<dbReference type="InterPro" id="IPR016089">
    <property type="entry name" value="Chalcone_isomerase_bundle_sf"/>
</dbReference>